<dbReference type="Gene3D" id="3.40.50.1000">
    <property type="entry name" value="HAD superfamily/HAD-like"/>
    <property type="match status" value="1"/>
</dbReference>
<dbReference type="GO" id="GO:0005829">
    <property type="term" value="C:cytosol"/>
    <property type="evidence" value="ECO:0007669"/>
    <property type="project" value="TreeGrafter"/>
</dbReference>
<dbReference type="InterPro" id="IPR036412">
    <property type="entry name" value="HAD-like_sf"/>
</dbReference>
<dbReference type="InterPro" id="IPR006379">
    <property type="entry name" value="HAD-SF_hydro_IIB"/>
</dbReference>
<evidence type="ECO:0000313" key="1">
    <source>
        <dbReference type="EMBL" id="PWJ78861.1"/>
    </source>
</evidence>
<dbReference type="Gene3D" id="3.30.1240.10">
    <property type="match status" value="1"/>
</dbReference>
<evidence type="ECO:0000313" key="2">
    <source>
        <dbReference type="Proteomes" id="UP000245412"/>
    </source>
</evidence>
<dbReference type="RefSeq" id="WP_109624306.1">
    <property type="nucleotide sequence ID" value="NZ_JANKBI010000001.1"/>
</dbReference>
<proteinExistence type="predicted"/>
<dbReference type="AlphaFoldDB" id="A0AB73T9J5"/>
<sequence length="285" mass="31114">MIKAIALDLDRTTLNAEGGLSDGNREAIEYAVSKGMHVIVASGRALYSLPDQITGIQGVEYAVTSNGASVYRLSDSVRLRHYKMTKQSVLKILEVTGTESQSREAAYEVFVDGEAYAQAGYVADPVHFGASPKAVSYIRGSRKPVEDIQKFILEHIEELDSMDVVCREGPVKDLIWERIQREVPDIYMTSSVRQLIEISYKDSGKHMGIKFLADYLGILPKELAAFGDGDNDAEMLREAGIGIAVANASPKCLQAADYIVPGNDEDGVAYGIYTILCAARPTARI</sequence>
<reference evidence="1 2" key="1">
    <citation type="submission" date="2018-05" db="EMBL/GenBank/DDBJ databases">
        <authorList>
            <person name="Goeker M."/>
            <person name="Huntemann M."/>
            <person name="Clum A."/>
            <person name="Pillay M."/>
            <person name="Palaniappan K."/>
            <person name="Varghese N."/>
            <person name="Mikhailova N."/>
            <person name="Stamatis D."/>
            <person name="Reddy T."/>
            <person name="Daum C."/>
            <person name="Shapiro N."/>
            <person name="Ivanova N."/>
            <person name="Kyrpides N."/>
            <person name="Woyke T."/>
        </authorList>
    </citation>
    <scope>NUCLEOTIDE SEQUENCE [LARGE SCALE GENOMIC DNA]</scope>
    <source>
        <strain evidence="1 2">DSM 26524</strain>
    </source>
</reference>
<comment type="caution">
    <text evidence="1">The sequence shown here is derived from an EMBL/GenBank/DDBJ whole genome shotgun (WGS) entry which is preliminary data.</text>
</comment>
<dbReference type="GO" id="GO:0000287">
    <property type="term" value="F:magnesium ion binding"/>
    <property type="evidence" value="ECO:0007669"/>
    <property type="project" value="TreeGrafter"/>
</dbReference>
<dbReference type="Proteomes" id="UP000245412">
    <property type="component" value="Unassembled WGS sequence"/>
</dbReference>
<accession>A0AB73T9J5</accession>
<dbReference type="PANTHER" id="PTHR10000">
    <property type="entry name" value="PHOSPHOSERINE PHOSPHATASE"/>
    <property type="match status" value="1"/>
</dbReference>
<dbReference type="GO" id="GO:0016791">
    <property type="term" value="F:phosphatase activity"/>
    <property type="evidence" value="ECO:0007669"/>
    <property type="project" value="TreeGrafter"/>
</dbReference>
<dbReference type="SUPFAM" id="SSF56784">
    <property type="entry name" value="HAD-like"/>
    <property type="match status" value="1"/>
</dbReference>
<name>A0AB73T9J5_9FIRM</name>
<organism evidence="1 2">
    <name type="scientific">Murimonas intestini</name>
    <dbReference type="NCBI Taxonomy" id="1337051"/>
    <lineage>
        <taxon>Bacteria</taxon>
        <taxon>Bacillati</taxon>
        <taxon>Bacillota</taxon>
        <taxon>Clostridia</taxon>
        <taxon>Lachnospirales</taxon>
        <taxon>Lachnospiraceae</taxon>
        <taxon>Murimonas</taxon>
    </lineage>
</organism>
<dbReference type="PANTHER" id="PTHR10000:SF8">
    <property type="entry name" value="HAD SUPERFAMILY HYDROLASE-LIKE, TYPE 3"/>
    <property type="match status" value="1"/>
</dbReference>
<dbReference type="EMBL" id="QGGY01000001">
    <property type="protein sequence ID" value="PWJ78861.1"/>
    <property type="molecule type" value="Genomic_DNA"/>
</dbReference>
<gene>
    <name evidence="1" type="ORF">C7383_101231</name>
</gene>
<evidence type="ECO:0008006" key="3">
    <source>
        <dbReference type="Google" id="ProtNLM"/>
    </source>
</evidence>
<keyword evidence="2" id="KW-1185">Reference proteome</keyword>
<dbReference type="NCBIfam" id="TIGR01484">
    <property type="entry name" value="HAD-SF-IIB"/>
    <property type="match status" value="1"/>
</dbReference>
<dbReference type="Pfam" id="PF08282">
    <property type="entry name" value="Hydrolase_3"/>
    <property type="match status" value="1"/>
</dbReference>
<dbReference type="InterPro" id="IPR023214">
    <property type="entry name" value="HAD_sf"/>
</dbReference>
<protein>
    <recommendedName>
        <fullName evidence="3">Cof-type HAD-IIB family hydrolase</fullName>
    </recommendedName>
</protein>